<evidence type="ECO:0000313" key="7">
    <source>
        <dbReference type="Proteomes" id="UP000247498"/>
    </source>
</evidence>
<dbReference type="PANTHER" id="PTHR10989">
    <property type="entry name" value="ANDROGEN-INDUCED PROTEIN 1-RELATED"/>
    <property type="match status" value="1"/>
</dbReference>
<feature type="transmembrane region" description="Helical" evidence="5">
    <location>
        <begin position="202"/>
        <end position="221"/>
    </location>
</feature>
<evidence type="ECO:0000256" key="5">
    <source>
        <dbReference type="SAM" id="Phobius"/>
    </source>
</evidence>
<gene>
    <name evidence="6" type="ORF">Rsub_09663</name>
</gene>
<evidence type="ECO:0000256" key="4">
    <source>
        <dbReference type="ARBA" id="ARBA00023136"/>
    </source>
</evidence>
<organism evidence="6 7">
    <name type="scientific">Raphidocelis subcapitata</name>
    <dbReference type="NCBI Taxonomy" id="307507"/>
    <lineage>
        <taxon>Eukaryota</taxon>
        <taxon>Viridiplantae</taxon>
        <taxon>Chlorophyta</taxon>
        <taxon>core chlorophytes</taxon>
        <taxon>Chlorophyceae</taxon>
        <taxon>CS clade</taxon>
        <taxon>Sphaeropleales</taxon>
        <taxon>Selenastraceae</taxon>
        <taxon>Raphidocelis</taxon>
    </lineage>
</organism>
<accession>A0A2V0PHR8</accession>
<reference evidence="6 7" key="1">
    <citation type="journal article" date="2018" name="Sci. Rep.">
        <title>Raphidocelis subcapitata (=Pseudokirchneriella subcapitata) provides an insight into genome evolution and environmental adaptations in the Sphaeropleales.</title>
        <authorList>
            <person name="Suzuki S."/>
            <person name="Yamaguchi H."/>
            <person name="Nakajima N."/>
            <person name="Kawachi M."/>
        </authorList>
    </citation>
    <scope>NUCLEOTIDE SEQUENCE [LARGE SCALE GENOMIC DNA]</scope>
    <source>
        <strain evidence="6 7">NIES-35</strain>
    </source>
</reference>
<dbReference type="PANTHER" id="PTHR10989:SF16">
    <property type="entry name" value="AT02829P-RELATED"/>
    <property type="match status" value="1"/>
</dbReference>
<feature type="transmembrane region" description="Helical" evidence="5">
    <location>
        <begin position="21"/>
        <end position="40"/>
    </location>
</feature>
<keyword evidence="7" id="KW-1185">Reference proteome</keyword>
<comment type="caution">
    <text evidence="6">The sequence shown here is derived from an EMBL/GenBank/DDBJ whole genome shotgun (WGS) entry which is preliminary data.</text>
</comment>
<name>A0A2V0PHR8_9CHLO</name>
<dbReference type="OrthoDB" id="1898221at2759"/>
<dbReference type="GO" id="GO:0016020">
    <property type="term" value="C:membrane"/>
    <property type="evidence" value="ECO:0007669"/>
    <property type="project" value="InterPro"/>
</dbReference>
<dbReference type="InterPro" id="IPR006838">
    <property type="entry name" value="ADTRP_AIG1"/>
</dbReference>
<protein>
    <submittedName>
        <fullName evidence="6">Uncharacterized protein</fullName>
    </submittedName>
</protein>
<evidence type="ECO:0000313" key="6">
    <source>
        <dbReference type="EMBL" id="GBF96807.1"/>
    </source>
</evidence>
<dbReference type="Proteomes" id="UP000247498">
    <property type="component" value="Unassembled WGS sequence"/>
</dbReference>
<dbReference type="GO" id="GO:0012505">
    <property type="term" value="C:endomembrane system"/>
    <property type="evidence" value="ECO:0007669"/>
    <property type="project" value="UniProtKB-SubCell"/>
</dbReference>
<proteinExistence type="predicted"/>
<keyword evidence="2 5" id="KW-0812">Transmembrane</keyword>
<dbReference type="EMBL" id="BDRX01000087">
    <property type="protein sequence ID" value="GBF96807.1"/>
    <property type="molecule type" value="Genomic_DNA"/>
</dbReference>
<keyword evidence="4 5" id="KW-0472">Membrane</keyword>
<feature type="transmembrane region" description="Helical" evidence="5">
    <location>
        <begin position="60"/>
        <end position="80"/>
    </location>
</feature>
<comment type="subcellular location">
    <subcellularLocation>
        <location evidence="1">Endomembrane system</location>
        <topology evidence="1">Multi-pass membrane protein</topology>
    </subcellularLocation>
</comment>
<dbReference type="AlphaFoldDB" id="A0A2V0PHR8"/>
<dbReference type="Pfam" id="PF04750">
    <property type="entry name" value="Far-17a_AIG1"/>
    <property type="match status" value="1"/>
</dbReference>
<evidence type="ECO:0000256" key="1">
    <source>
        <dbReference type="ARBA" id="ARBA00004127"/>
    </source>
</evidence>
<feature type="transmembrane region" description="Helical" evidence="5">
    <location>
        <begin position="101"/>
        <end position="120"/>
    </location>
</feature>
<sequence>MEFLTVSETRPRRRMMKLRSLEASLVVHTVAFCWFLRVWLWHLTPAAAHLPGAKGFGWFVRFLTFYSYTLQTFTLGVATADDWSRLLTGRPVSRYSRLADDLSSALFALAHVVTIMFYTIQTATQAMVEGDVVRPPWLNSSVHACNTVVAWADLLTSARSFSRRSERMSSVVVLAYVCYLQLCRQMNGVYPYPFLRNLRQPHGFIGTVTAGMLLFAGAFRVGAAINRRVRAVTLSIAGHGDTITIRATKSDTPRAGHAYALVRRGGARKSGGE</sequence>
<evidence type="ECO:0000256" key="2">
    <source>
        <dbReference type="ARBA" id="ARBA00022692"/>
    </source>
</evidence>
<keyword evidence="3 5" id="KW-1133">Transmembrane helix</keyword>
<evidence type="ECO:0000256" key="3">
    <source>
        <dbReference type="ARBA" id="ARBA00022989"/>
    </source>
</evidence>
<dbReference type="InParanoid" id="A0A2V0PHR8"/>